<dbReference type="Gene3D" id="3.40.50.2000">
    <property type="entry name" value="Glycogen Phosphorylase B"/>
    <property type="match status" value="3"/>
</dbReference>
<dbReference type="SUPFAM" id="SSF53756">
    <property type="entry name" value="UDP-Glycosyltransferase/glycogen phosphorylase"/>
    <property type="match status" value="2"/>
</dbReference>
<evidence type="ECO:0000259" key="2">
    <source>
        <dbReference type="Pfam" id="PF00534"/>
    </source>
</evidence>
<protein>
    <submittedName>
        <fullName evidence="3">Glycosyltransferase</fullName>
        <ecNumber evidence="3">2.4.-.-</ecNumber>
    </submittedName>
</protein>
<evidence type="ECO:0000313" key="4">
    <source>
        <dbReference type="Proteomes" id="UP001596292"/>
    </source>
</evidence>
<keyword evidence="1 3" id="KW-0808">Transferase</keyword>
<organism evidence="3 4">
    <name type="scientific">Methylobacterium komagatae</name>
    <dbReference type="NCBI Taxonomy" id="374425"/>
    <lineage>
        <taxon>Bacteria</taxon>
        <taxon>Pseudomonadati</taxon>
        <taxon>Pseudomonadota</taxon>
        <taxon>Alphaproteobacteria</taxon>
        <taxon>Hyphomicrobiales</taxon>
        <taxon>Methylobacteriaceae</taxon>
        <taxon>Methylobacterium</taxon>
    </lineage>
</organism>
<name>A0ABW2BMZ6_9HYPH</name>
<dbReference type="Pfam" id="PF00534">
    <property type="entry name" value="Glycos_transf_1"/>
    <property type="match status" value="1"/>
</dbReference>
<dbReference type="InterPro" id="IPR001296">
    <property type="entry name" value="Glyco_trans_1"/>
</dbReference>
<dbReference type="Pfam" id="PF13692">
    <property type="entry name" value="Glyco_trans_1_4"/>
    <property type="match status" value="1"/>
</dbReference>
<proteinExistence type="predicted"/>
<dbReference type="Proteomes" id="UP001596292">
    <property type="component" value="Unassembled WGS sequence"/>
</dbReference>
<keyword evidence="4" id="KW-1185">Reference proteome</keyword>
<dbReference type="EC" id="2.4.-.-" evidence="3"/>
<dbReference type="CDD" id="cd03809">
    <property type="entry name" value="GT4_MtfB-like"/>
    <property type="match status" value="1"/>
</dbReference>
<dbReference type="CDD" id="cd03801">
    <property type="entry name" value="GT4_PimA-like"/>
    <property type="match status" value="1"/>
</dbReference>
<sequence length="766" mass="85451">MRLVVDLQCAHGSSRNRGIGRYSLSLLRGLSRQRADHEIIIVLNGLFPESVERLRGELADIVPADAIRVLHLPEPISSADANNDARREAAELIREQFLSSLNPDFVLICSLFEGLDDNIATSIGAFNTRIPTATILYDLIPLINRSIYLANPIICRWYERKLAHLRRSDLLLAISGSTRQEAIHWLNSAPESVINILGAADDQFYPSQVSQHDEAAFRLKYGLIRPFVMYTGGIDYRKNIDGLIKAFAHLPWDVRQAHQLAIVCAMTPSERAHILSIAHEHGLREDELVTTGYISEEDLVTCYRTCKLFVFPSWHEGFGLPVLEAMKCGRAALASNCSSLPEVVGMAEALFDPLDTNSIRDAMARGLTDESFRTKLEHHGLEQARKFEWDRTAQLAWNALLAAHEVRSRNVFPTARPSRRPRLAYLSPLPPAMSGISDYSAELIPELARRYDIDVVVAQDSVSVEGITANYAIRGITWFRNNFNIYDRILYHFGNSEFHSHMFELLRDCPGVVVLHDFYLSGIVAHRDLGGDTPGKWARDLLESEGWPAITYRFTVKDPINAVYRYPCNLRIIQDALGVIVHAEFSRLLARQFYGPDAGQDWHKIPLQRQLTLGVDRAAARRALGFSEHDIVVCSFGMLGPTKMNDRLLAAWLGSPLARDPNCHLVFVGENNPGGYGLAMADEIAAGTFEGSVRITGRVDSDTFRQWLAAADIGVQLRMLSRGETSAAVLDCMNAGLPTVVNAHGSMAELPRDCAWILPDDFTNSE</sequence>
<keyword evidence="3" id="KW-0328">Glycosyltransferase</keyword>
<evidence type="ECO:0000256" key="1">
    <source>
        <dbReference type="ARBA" id="ARBA00022679"/>
    </source>
</evidence>
<gene>
    <name evidence="3" type="ORF">ACFQE0_20735</name>
</gene>
<reference evidence="4" key="1">
    <citation type="journal article" date="2019" name="Int. J. Syst. Evol. Microbiol.">
        <title>The Global Catalogue of Microorganisms (GCM) 10K type strain sequencing project: providing services to taxonomists for standard genome sequencing and annotation.</title>
        <authorList>
            <consortium name="The Broad Institute Genomics Platform"/>
            <consortium name="The Broad Institute Genome Sequencing Center for Infectious Disease"/>
            <person name="Wu L."/>
            <person name="Ma J."/>
        </authorList>
    </citation>
    <scope>NUCLEOTIDE SEQUENCE [LARGE SCALE GENOMIC DNA]</scope>
    <source>
        <strain evidence="4">CCUG 48316</strain>
    </source>
</reference>
<dbReference type="PANTHER" id="PTHR46401">
    <property type="entry name" value="GLYCOSYLTRANSFERASE WBBK-RELATED"/>
    <property type="match status" value="1"/>
</dbReference>
<evidence type="ECO:0000313" key="3">
    <source>
        <dbReference type="EMBL" id="MFC6791808.1"/>
    </source>
</evidence>
<dbReference type="EMBL" id="JBHSWN010000001">
    <property type="protein sequence ID" value="MFC6791808.1"/>
    <property type="molecule type" value="Genomic_DNA"/>
</dbReference>
<accession>A0ABW2BMZ6</accession>
<dbReference type="GO" id="GO:0016757">
    <property type="term" value="F:glycosyltransferase activity"/>
    <property type="evidence" value="ECO:0007669"/>
    <property type="project" value="UniProtKB-KW"/>
</dbReference>
<dbReference type="PANTHER" id="PTHR46401:SF2">
    <property type="entry name" value="GLYCOSYLTRANSFERASE WBBK-RELATED"/>
    <property type="match status" value="1"/>
</dbReference>
<feature type="domain" description="Glycosyl transferase family 1" evidence="2">
    <location>
        <begin position="225"/>
        <end position="378"/>
    </location>
</feature>
<comment type="caution">
    <text evidence="3">The sequence shown here is derived from an EMBL/GenBank/DDBJ whole genome shotgun (WGS) entry which is preliminary data.</text>
</comment>